<keyword evidence="4" id="KW-1185">Reference proteome</keyword>
<dbReference type="AlphaFoldDB" id="A0A4S8RL89"/>
<feature type="compositionally biased region" description="Basic and acidic residues" evidence="1">
    <location>
        <begin position="114"/>
        <end position="124"/>
    </location>
</feature>
<feature type="compositionally biased region" description="Basic and acidic residues" evidence="1">
    <location>
        <begin position="267"/>
        <end position="417"/>
    </location>
</feature>
<evidence type="ECO:0000259" key="2">
    <source>
        <dbReference type="Pfam" id="PF24513"/>
    </source>
</evidence>
<proteinExistence type="predicted"/>
<feature type="domain" description="DUF7593" evidence="2">
    <location>
        <begin position="421"/>
        <end position="567"/>
    </location>
</feature>
<dbReference type="InterPro" id="IPR053210">
    <property type="entry name" value="ANKRD12"/>
</dbReference>
<comment type="caution">
    <text evidence="3">The sequence shown here is derived from an EMBL/GenBank/DDBJ whole genome shotgun (WGS) entry which is preliminary data.</text>
</comment>
<feature type="compositionally biased region" description="Polar residues" evidence="1">
    <location>
        <begin position="14"/>
        <end position="28"/>
    </location>
</feature>
<evidence type="ECO:0000313" key="3">
    <source>
        <dbReference type="EMBL" id="THV55629.1"/>
    </source>
</evidence>
<feature type="compositionally biased region" description="Polar residues" evidence="1">
    <location>
        <begin position="41"/>
        <end position="51"/>
    </location>
</feature>
<protein>
    <recommendedName>
        <fullName evidence="2">DUF7593 domain-containing protein</fullName>
    </recommendedName>
</protein>
<dbReference type="Proteomes" id="UP000308671">
    <property type="component" value="Unassembled WGS sequence"/>
</dbReference>
<feature type="compositionally biased region" description="Low complexity" evidence="1">
    <location>
        <begin position="194"/>
        <end position="205"/>
    </location>
</feature>
<accession>A0A4S8RL89</accession>
<feature type="compositionally biased region" description="Polar residues" evidence="1">
    <location>
        <begin position="223"/>
        <end position="242"/>
    </location>
</feature>
<dbReference type="InterPro" id="IPR056015">
    <property type="entry name" value="DUF7593"/>
</dbReference>
<dbReference type="GO" id="GO:0005654">
    <property type="term" value="C:nucleoplasm"/>
    <property type="evidence" value="ECO:0007669"/>
    <property type="project" value="TreeGrafter"/>
</dbReference>
<dbReference type="Pfam" id="PF24513">
    <property type="entry name" value="DUF7593"/>
    <property type="match status" value="1"/>
</dbReference>
<feature type="compositionally biased region" description="Polar residues" evidence="1">
    <location>
        <begin position="130"/>
        <end position="140"/>
    </location>
</feature>
<evidence type="ECO:0000256" key="1">
    <source>
        <dbReference type="SAM" id="MobiDB-lite"/>
    </source>
</evidence>
<evidence type="ECO:0000313" key="4">
    <source>
        <dbReference type="Proteomes" id="UP000308671"/>
    </source>
</evidence>
<reference evidence="3 4" key="1">
    <citation type="submission" date="2017-12" db="EMBL/GenBank/DDBJ databases">
        <title>Comparative genomics of Botrytis spp.</title>
        <authorList>
            <person name="Valero-Jimenez C.A."/>
            <person name="Tapia P."/>
            <person name="Veloso J."/>
            <person name="Silva-Moreno E."/>
            <person name="Staats M."/>
            <person name="Valdes J.H."/>
            <person name="Van Kan J.A.L."/>
        </authorList>
    </citation>
    <scope>NUCLEOTIDE SEQUENCE [LARGE SCALE GENOMIC DNA]</scope>
    <source>
        <strain evidence="3 4">MUCL435</strain>
    </source>
</reference>
<name>A0A4S8RL89_9HELO</name>
<feature type="compositionally biased region" description="Basic and acidic residues" evidence="1">
    <location>
        <begin position="155"/>
        <end position="186"/>
    </location>
</feature>
<dbReference type="EMBL" id="PQXL01000005">
    <property type="protein sequence ID" value="THV55629.1"/>
    <property type="molecule type" value="Genomic_DNA"/>
</dbReference>
<feature type="compositionally biased region" description="Basic and acidic residues" evidence="1">
    <location>
        <begin position="243"/>
        <end position="252"/>
    </location>
</feature>
<feature type="region of interest" description="Disordered" evidence="1">
    <location>
        <begin position="1"/>
        <end position="417"/>
    </location>
</feature>
<dbReference type="PANTHER" id="PTHR24149:SF14">
    <property type="entry name" value="ANKYRIN REPEAT DOMAIN 12"/>
    <property type="match status" value="1"/>
</dbReference>
<sequence length="722" mass="81936">MRSLEVGLSRRPSSDSLHPNLITQNQTRRGPGRPRKEESNASHPTSDTESTPLGPPKKKLQAPKATEADAAVMSSENEPPKPRRKLVSGKDLRGERDRQGRGSIASNVSTVAVQDRDQVEESKRKDGKQKTTIIAQTTELANEDQISKPSIAEMASDKSEKHDKAKGSKRDNSKDRLASIRSDKSPIKRQRQSTTPPRTGTLDTTVPTETDGAPSKRQKVEGLSNSCTDQQAPNLDTTSQDKSALKTPKENTARVSSKPIGENETCFNKENEEKQVKLAREAREAKQQAKEAREAKAVDEAREAKEKEAREAKEKEAREATEKEAKEREAREKEAKEAKEAREVEEAQEKLAIEEAAKRAQEEEDRKSRHAQEERDKAEQRRIYDDQKRIEREKLEQTRAAAQERERSEKARQAREKEEQRLSKLPLLLRVFDQLQQAETFKIASLSKFRIIQGYRYDTIRPEAMGSPSAREQWMLNTDVALLLGEKDLELSRYTAWERIPLEMDAKEAIWPRALAKYSRDPFKPNILVPSDERAHLAEDAKPLFLGLDLFFVKVSEFMYVVPNFPHLRDSQIAIEYQELVPLGATPVNRYEQDSDHDPSQPFWPEPQIYISGTLVTHTKIETKTSTKPFPEPKVSRRENSNEKELLALALARTQMLWEQRERDEHDGITPPHSDRSRSLNEDGLIQESISGPITISQNTDLSNGTFPLSNGTVMQEVDILD</sequence>
<dbReference type="OrthoDB" id="194358at2759"/>
<feature type="compositionally biased region" description="Basic and acidic residues" evidence="1">
    <location>
        <begin position="88"/>
        <end position="100"/>
    </location>
</feature>
<gene>
    <name evidence="3" type="ORF">BGAL_0005g00080</name>
</gene>
<organism evidence="3 4">
    <name type="scientific">Botrytis galanthina</name>
    <dbReference type="NCBI Taxonomy" id="278940"/>
    <lineage>
        <taxon>Eukaryota</taxon>
        <taxon>Fungi</taxon>
        <taxon>Dikarya</taxon>
        <taxon>Ascomycota</taxon>
        <taxon>Pezizomycotina</taxon>
        <taxon>Leotiomycetes</taxon>
        <taxon>Helotiales</taxon>
        <taxon>Sclerotiniaceae</taxon>
        <taxon>Botrytis</taxon>
    </lineage>
</organism>
<dbReference type="PANTHER" id="PTHR24149">
    <property type="entry name" value="ANKYRIN REPEAT DOMAIN-CONTAINING PROTEIN 12"/>
    <property type="match status" value="1"/>
</dbReference>